<proteinExistence type="predicted"/>
<dbReference type="EMBL" id="BROD01000001">
    <property type="protein sequence ID" value="GKX65100.1"/>
    <property type="molecule type" value="Genomic_DNA"/>
</dbReference>
<evidence type="ECO:0000313" key="1">
    <source>
        <dbReference type="EMBL" id="GKX65100.1"/>
    </source>
</evidence>
<comment type="caution">
    <text evidence="1">The sequence shown here is derived from an EMBL/GenBank/DDBJ whole genome shotgun (WGS) entry which is preliminary data.</text>
</comment>
<dbReference type="Proteomes" id="UP001058074">
    <property type="component" value="Unassembled WGS sequence"/>
</dbReference>
<sequence>MIEEISKPKYLKKKNKPLRILISIGLMYLMFCIMNPFLLIISPIYIWYVVKAIKNNKDSENILIDEAIDLYYSKKFEQSLECCNSLDERKDEEQVRLLKALNFFMLGDKKEFAEIILSINNKDLEADADIQIKLGEALEELGELDKANKVYKRLVEVFPKSKYLQEKVASLNS</sequence>
<reference evidence="1" key="1">
    <citation type="journal article" date="2025" name="Int. J. Syst. Evol. Microbiol.">
        <title>Inconstantimicrobium mannanitabidum sp. nov., a novel member of the family Clostridiaceae isolated from anoxic soil under the treatment of reductive soil disinfestation.</title>
        <authorList>
            <person name="Ueki A."/>
            <person name="Tonouchi A."/>
            <person name="Honma S."/>
            <person name="Kaku N."/>
            <person name="Ueki K."/>
        </authorList>
    </citation>
    <scope>NUCLEOTIDE SEQUENCE</scope>
    <source>
        <strain evidence="1">TW13</strain>
    </source>
</reference>
<accession>A0ACB5R7D8</accession>
<organism evidence="1 2">
    <name type="scientific">Inconstantimicrobium mannanitabidum</name>
    <dbReference type="NCBI Taxonomy" id="1604901"/>
    <lineage>
        <taxon>Bacteria</taxon>
        <taxon>Bacillati</taxon>
        <taxon>Bacillota</taxon>
        <taxon>Clostridia</taxon>
        <taxon>Eubacteriales</taxon>
        <taxon>Clostridiaceae</taxon>
        <taxon>Inconstantimicrobium</taxon>
    </lineage>
</organism>
<evidence type="ECO:0000313" key="2">
    <source>
        <dbReference type="Proteomes" id="UP001058074"/>
    </source>
</evidence>
<keyword evidence="2" id="KW-1185">Reference proteome</keyword>
<name>A0ACB5R7D8_9CLOT</name>
<gene>
    <name evidence="1" type="ORF">rsdtw13_03580</name>
</gene>
<protein>
    <submittedName>
        <fullName evidence="1">Uncharacterized protein</fullName>
    </submittedName>
</protein>